<dbReference type="GO" id="GO:0008422">
    <property type="term" value="F:beta-glucosidase activity"/>
    <property type="evidence" value="ECO:0007669"/>
    <property type="project" value="UniProtKB-EC"/>
</dbReference>
<evidence type="ECO:0000256" key="1">
    <source>
        <dbReference type="ARBA" id="ARBA00000448"/>
    </source>
</evidence>
<dbReference type="FunFam" id="2.60.40.10:FF:000495">
    <property type="entry name" value="Periplasmic beta-glucosidase"/>
    <property type="match status" value="1"/>
</dbReference>
<dbReference type="AlphaFoldDB" id="G4T603"/>
<keyword evidence="4" id="KW-0378">Hydrolase</keyword>
<dbReference type="OMA" id="MSAYHSY"/>
<dbReference type="Gene3D" id="3.40.50.1700">
    <property type="entry name" value="Glycoside hydrolase family 3 C-terminal domain"/>
    <property type="match status" value="1"/>
</dbReference>
<dbReference type="SUPFAM" id="SSF52279">
    <property type="entry name" value="Beta-D-glucan exohydrolase, C-terminal domain"/>
    <property type="match status" value="1"/>
</dbReference>
<evidence type="ECO:0000256" key="2">
    <source>
        <dbReference type="ARBA" id="ARBA00005336"/>
    </source>
</evidence>
<dbReference type="Proteomes" id="UP000007148">
    <property type="component" value="Unassembled WGS sequence"/>
</dbReference>
<keyword evidence="8" id="KW-1185">Reference proteome</keyword>
<evidence type="ECO:0000313" key="7">
    <source>
        <dbReference type="EMBL" id="CCA66712.1"/>
    </source>
</evidence>
<organism evidence="7 8">
    <name type="scientific">Serendipita indica (strain DSM 11827)</name>
    <name type="common">Root endophyte fungus</name>
    <name type="synonym">Piriformospora indica</name>
    <dbReference type="NCBI Taxonomy" id="1109443"/>
    <lineage>
        <taxon>Eukaryota</taxon>
        <taxon>Fungi</taxon>
        <taxon>Dikarya</taxon>
        <taxon>Basidiomycota</taxon>
        <taxon>Agaricomycotina</taxon>
        <taxon>Agaricomycetes</taxon>
        <taxon>Sebacinales</taxon>
        <taxon>Serendipitaceae</taxon>
        <taxon>Serendipita</taxon>
    </lineage>
</organism>
<keyword evidence="5" id="KW-0326">Glycosidase</keyword>
<gene>
    <name evidence="7" type="ORF">PIIN_00392</name>
</gene>
<dbReference type="Pfam" id="PF00933">
    <property type="entry name" value="Glyco_hydro_3"/>
    <property type="match status" value="1"/>
</dbReference>
<evidence type="ECO:0000313" key="8">
    <source>
        <dbReference type="Proteomes" id="UP000007148"/>
    </source>
</evidence>
<dbReference type="SUPFAM" id="SSF51445">
    <property type="entry name" value="(Trans)glycosidases"/>
    <property type="match status" value="1"/>
</dbReference>
<dbReference type="OrthoDB" id="2123594at2759"/>
<dbReference type="Gene3D" id="2.60.40.10">
    <property type="entry name" value="Immunoglobulins"/>
    <property type="match status" value="1"/>
</dbReference>
<name>G4T603_SERID</name>
<sequence>MVGVKPIPISSYLGMDGLLRVRSFSLTSTAFLNFSSPLDNTLTHNQTGLEAMMSIKAGSIWGGYSATFEKFVYGVTVGQKYLMEKTRLGIPALIDSEGLHGFTNNGTIFPSPFAMACSFNRAAVQAAGKTVTDEAEGLGITHIFAPVLDLARELRFGRVEEGFGEDPFLTGEMGKAYVTGLQAGARRNTSSTAKARVAATCKHFAAFGSPQGGLNLAPVAGGERELQTTYIPPFAKACSDALSIMTAYSSYDGIPAASNKHLLVDILRKQLGYKYMVTTDAGAVSLLHTMHQVSSGYEEDARLAVQVYQTQMGGDAFYPYLTLVDQVKKGLINVSYIDKTVEYVLRTKFTLGLFESMWIQSSLDDTDSPPLDPYPYPDYAKNIRSAASKQSLLDIERESIVLLENRNKLLPLKKTGSVALIGPSANKVIFGDYVFHGADKYGTTPLDGFKKILANSSVQINYAKGCELWSADQSGFPEAIAAAKKSDVAVVVVGTWSRDQTELWQGLNATTGEHVDVASLDLVGAQLPLVKAIKATGKPTVVVFVSGKPVSEPWIAQHADAVIFQGYPGELGGCIDVLSWFGLLVLGGVALAEIIYGIQNPSGKTSVSWPRSVGTLPAFYNYLKGSRPWGDSGYIDDDGTIHLGHAYVLDSPVPLWAFGHGLSYTTFEYSGLTLASQTLSARQPLKLSVKVKNTGTVAGKEVVQVYVTDVVSSVVTPVRQLVGFEKVSIAPGATVKVDFNIPATEFGLWSMDNKWVVEPGLFTVTIGPSDQVYANSTFTVMS</sequence>
<evidence type="ECO:0000256" key="3">
    <source>
        <dbReference type="ARBA" id="ARBA00012744"/>
    </source>
</evidence>
<dbReference type="eggNOG" id="ENOG502QQ55">
    <property type="taxonomic scope" value="Eukaryota"/>
</dbReference>
<dbReference type="InterPro" id="IPR036962">
    <property type="entry name" value="Glyco_hydro_3_N_sf"/>
</dbReference>
<dbReference type="InterPro" id="IPR050288">
    <property type="entry name" value="Cellulose_deg_GH3"/>
</dbReference>
<dbReference type="SMART" id="SM01217">
    <property type="entry name" value="Fn3_like"/>
    <property type="match status" value="1"/>
</dbReference>
<dbReference type="Gene3D" id="3.20.20.300">
    <property type="entry name" value="Glycoside hydrolase, family 3, N-terminal domain"/>
    <property type="match status" value="1"/>
</dbReference>
<dbReference type="InterPro" id="IPR026891">
    <property type="entry name" value="Fn3-like"/>
</dbReference>
<protein>
    <recommendedName>
        <fullName evidence="3">beta-glucosidase</fullName>
        <ecNumber evidence="3">3.2.1.21</ecNumber>
    </recommendedName>
</protein>
<dbReference type="HOGENOM" id="CLU_004542_5_1_1"/>
<dbReference type="InterPro" id="IPR002772">
    <property type="entry name" value="Glyco_hydro_3_C"/>
</dbReference>
<dbReference type="InParanoid" id="G4T603"/>
<reference evidence="7 8" key="1">
    <citation type="journal article" date="2011" name="PLoS Pathog.">
        <title>Endophytic Life Strategies Decoded by Genome and Transcriptome Analyses of the Mutualistic Root Symbiont Piriformospora indica.</title>
        <authorList>
            <person name="Zuccaro A."/>
            <person name="Lahrmann U."/>
            <person name="Guldener U."/>
            <person name="Langen G."/>
            <person name="Pfiffi S."/>
            <person name="Biedenkopf D."/>
            <person name="Wong P."/>
            <person name="Samans B."/>
            <person name="Grimm C."/>
            <person name="Basiewicz M."/>
            <person name="Murat C."/>
            <person name="Martin F."/>
            <person name="Kogel K.H."/>
        </authorList>
    </citation>
    <scope>NUCLEOTIDE SEQUENCE [LARGE SCALE GENOMIC DNA]</scope>
    <source>
        <strain evidence="7 8">DSM 11827</strain>
    </source>
</reference>
<evidence type="ECO:0000256" key="4">
    <source>
        <dbReference type="ARBA" id="ARBA00022801"/>
    </source>
</evidence>
<evidence type="ECO:0000259" key="6">
    <source>
        <dbReference type="SMART" id="SM01217"/>
    </source>
</evidence>
<dbReference type="InterPro" id="IPR017853">
    <property type="entry name" value="GH"/>
</dbReference>
<dbReference type="PANTHER" id="PTHR42715">
    <property type="entry name" value="BETA-GLUCOSIDASE"/>
    <property type="match status" value="1"/>
</dbReference>
<comment type="caution">
    <text evidence="7">The sequence shown here is derived from an EMBL/GenBank/DDBJ whole genome shotgun (WGS) entry which is preliminary data.</text>
</comment>
<dbReference type="STRING" id="1109443.G4T603"/>
<dbReference type="InterPro" id="IPR036881">
    <property type="entry name" value="Glyco_hydro_3_C_sf"/>
</dbReference>
<dbReference type="FunFam" id="3.40.50.1700:FF:000009">
    <property type="entry name" value="Periplasmic beta-glucosidase"/>
    <property type="match status" value="1"/>
</dbReference>
<dbReference type="Pfam" id="PF14310">
    <property type="entry name" value="Fn3-like"/>
    <property type="match status" value="1"/>
</dbReference>
<dbReference type="GO" id="GO:0005975">
    <property type="term" value="P:carbohydrate metabolic process"/>
    <property type="evidence" value="ECO:0007669"/>
    <property type="project" value="InterPro"/>
</dbReference>
<accession>G4T603</accession>
<dbReference type="Pfam" id="PF01915">
    <property type="entry name" value="Glyco_hydro_3_C"/>
    <property type="match status" value="1"/>
</dbReference>
<feature type="domain" description="Fibronectin type III-like" evidence="6">
    <location>
        <begin position="701"/>
        <end position="770"/>
    </location>
</feature>
<comment type="similarity">
    <text evidence="2">Belongs to the glycosyl hydrolase 3 family.</text>
</comment>
<comment type="catalytic activity">
    <reaction evidence="1">
        <text>Hydrolysis of terminal, non-reducing beta-D-glucosyl residues with release of beta-D-glucose.</text>
        <dbReference type="EC" id="3.2.1.21"/>
    </reaction>
</comment>
<dbReference type="PANTHER" id="PTHR42715:SF10">
    <property type="entry name" value="BETA-GLUCOSIDASE"/>
    <property type="match status" value="1"/>
</dbReference>
<dbReference type="InterPro" id="IPR013783">
    <property type="entry name" value="Ig-like_fold"/>
</dbReference>
<proteinExistence type="inferred from homology"/>
<dbReference type="EMBL" id="CAFZ01000005">
    <property type="protein sequence ID" value="CCA66712.1"/>
    <property type="molecule type" value="Genomic_DNA"/>
</dbReference>
<dbReference type="InterPro" id="IPR001764">
    <property type="entry name" value="Glyco_hydro_3_N"/>
</dbReference>
<evidence type="ECO:0000256" key="5">
    <source>
        <dbReference type="ARBA" id="ARBA00023295"/>
    </source>
</evidence>
<dbReference type="EC" id="3.2.1.21" evidence="3"/>
<dbReference type="PRINTS" id="PR00133">
    <property type="entry name" value="GLHYDRLASE3"/>
</dbReference>